<dbReference type="AlphaFoldDB" id="A0A9N8ZWV3"/>
<dbReference type="EMBL" id="CAJVPK010000432">
    <property type="protein sequence ID" value="CAG8509417.1"/>
    <property type="molecule type" value="Genomic_DNA"/>
</dbReference>
<keyword evidence="2" id="KW-0833">Ubl conjugation pathway</keyword>
<dbReference type="PANTHER" id="PTHR46550:SF1">
    <property type="entry name" value="F-BOX PROTEIN 3"/>
    <property type="match status" value="1"/>
</dbReference>
<dbReference type="OrthoDB" id="3219396at2759"/>
<dbReference type="Gene3D" id="3.30.710.10">
    <property type="entry name" value="Potassium Channel Kv1.1, Chain A"/>
    <property type="match status" value="1"/>
</dbReference>
<dbReference type="Pfam" id="PF12937">
    <property type="entry name" value="F-box-like"/>
    <property type="match status" value="1"/>
</dbReference>
<evidence type="ECO:0000256" key="2">
    <source>
        <dbReference type="ARBA" id="ARBA00022786"/>
    </source>
</evidence>
<dbReference type="GO" id="GO:0005737">
    <property type="term" value="C:cytoplasm"/>
    <property type="evidence" value="ECO:0007669"/>
    <property type="project" value="TreeGrafter"/>
</dbReference>
<evidence type="ECO:0000259" key="5">
    <source>
        <dbReference type="PROSITE" id="PS50181"/>
    </source>
</evidence>
<accession>A0A9N8ZWV3</accession>
<comment type="caution">
    <text evidence="6">The sequence shown here is derived from an EMBL/GenBank/DDBJ whole genome shotgun (WGS) entry which is preliminary data.</text>
</comment>
<reference evidence="6" key="1">
    <citation type="submission" date="2021-06" db="EMBL/GenBank/DDBJ databases">
        <authorList>
            <person name="Kallberg Y."/>
            <person name="Tangrot J."/>
            <person name="Rosling A."/>
        </authorList>
    </citation>
    <scope>NUCLEOTIDE SEQUENCE</scope>
    <source>
        <strain evidence="6">AZ414A</strain>
    </source>
</reference>
<dbReference type="PROSITE" id="PS50181">
    <property type="entry name" value="FBOX"/>
    <property type="match status" value="1"/>
</dbReference>
<feature type="compositionally biased region" description="Basic and acidic residues" evidence="3">
    <location>
        <begin position="501"/>
        <end position="521"/>
    </location>
</feature>
<dbReference type="InterPro" id="IPR052121">
    <property type="entry name" value="F-box_SCF_Substrate_Recog"/>
</dbReference>
<dbReference type="CDD" id="cd18186">
    <property type="entry name" value="BTB_POZ_ZBTB_KLHL-like"/>
    <property type="match status" value="1"/>
</dbReference>
<dbReference type="PANTHER" id="PTHR46550">
    <property type="entry name" value="F-BOX ONLY PROTEIN 3"/>
    <property type="match status" value="1"/>
</dbReference>
<protein>
    <submittedName>
        <fullName evidence="6">5789_t:CDS:1</fullName>
    </submittedName>
</protein>
<dbReference type="SUPFAM" id="SSF81383">
    <property type="entry name" value="F-box domain"/>
    <property type="match status" value="1"/>
</dbReference>
<dbReference type="InterPro" id="IPR001810">
    <property type="entry name" value="F-box_dom"/>
</dbReference>
<keyword evidence="7" id="KW-1185">Reference proteome</keyword>
<evidence type="ECO:0000313" key="6">
    <source>
        <dbReference type="EMBL" id="CAG8509417.1"/>
    </source>
</evidence>
<dbReference type="InterPro" id="IPR011333">
    <property type="entry name" value="SKP1/BTB/POZ_sf"/>
</dbReference>
<sequence>MKLKKDLQEKFLSEISKLYKFGNDFNVNIFVGVEPNIKVFKAHSLVLRARSSYFREIYLYGIEELIDLLLASDELALIELVEYIQFRVTCMEIKESKISRPCYKERAINDDWGWKIGFGKGDLQIFLRECQQKDYDFSIFQGEFEIEEYEVLKLVTNICPKFIRQQANERYASIRESMFPLEEAAKQIVYIDTLINILSEQGFEFKQNIDGNHHLIDKIERKEFEICFLDNDSDSNNSEGEKDDNNYSDNDNGLVKEGINGFSKFPHEIMLNIMEYLNPTDIISLAMVNKKFRSHTSDNFLWRQILIREYGERAIQEEPRQTAIFRGYPGAFYKYRYFDCKVNDARELEFRNNNRIRQNQRAYDIEMTISSVPPGDYDILWRMRIEKSSCKPIVTFSTDIWLRKEQYEDYRYQVHTGINCHLESDDYFGSRKKNLKVDSVCLRPHISYDLIQNSAADEIYLTASDNHNNDILPDENRNDSVYNDNYLNTLSSICGNYYTNRRNDDERNDGRNYDGRNENKKERRRKTISKVISCSSNYLSE</sequence>
<dbReference type="Gene3D" id="1.20.1280.50">
    <property type="match status" value="1"/>
</dbReference>
<dbReference type="Proteomes" id="UP000789706">
    <property type="component" value="Unassembled WGS sequence"/>
</dbReference>
<dbReference type="PROSITE" id="PS50097">
    <property type="entry name" value="BTB"/>
    <property type="match status" value="1"/>
</dbReference>
<name>A0A9N8ZWV3_9GLOM</name>
<evidence type="ECO:0000256" key="3">
    <source>
        <dbReference type="SAM" id="MobiDB-lite"/>
    </source>
</evidence>
<feature type="domain" description="BTB" evidence="4">
    <location>
        <begin position="25"/>
        <end position="84"/>
    </location>
</feature>
<feature type="domain" description="F-box" evidence="5">
    <location>
        <begin position="259"/>
        <end position="305"/>
    </location>
</feature>
<dbReference type="InterPro" id="IPR036047">
    <property type="entry name" value="F-box-like_dom_sf"/>
</dbReference>
<gene>
    <name evidence="6" type="ORF">DEBURN_LOCUS5095</name>
</gene>
<evidence type="ECO:0000259" key="4">
    <source>
        <dbReference type="PROSITE" id="PS50097"/>
    </source>
</evidence>
<dbReference type="InterPro" id="IPR000210">
    <property type="entry name" value="BTB/POZ_dom"/>
</dbReference>
<evidence type="ECO:0000313" key="7">
    <source>
        <dbReference type="Proteomes" id="UP000789706"/>
    </source>
</evidence>
<dbReference type="SMART" id="SM00256">
    <property type="entry name" value="FBOX"/>
    <property type="match status" value="1"/>
</dbReference>
<feature type="region of interest" description="Disordered" evidence="3">
    <location>
        <begin position="501"/>
        <end position="525"/>
    </location>
</feature>
<organism evidence="6 7">
    <name type="scientific">Diversispora eburnea</name>
    <dbReference type="NCBI Taxonomy" id="1213867"/>
    <lineage>
        <taxon>Eukaryota</taxon>
        <taxon>Fungi</taxon>
        <taxon>Fungi incertae sedis</taxon>
        <taxon>Mucoromycota</taxon>
        <taxon>Glomeromycotina</taxon>
        <taxon>Glomeromycetes</taxon>
        <taxon>Diversisporales</taxon>
        <taxon>Diversisporaceae</taxon>
        <taxon>Diversispora</taxon>
    </lineage>
</organism>
<proteinExistence type="predicted"/>
<comment type="pathway">
    <text evidence="1">Protein modification; protein ubiquitination.</text>
</comment>
<evidence type="ECO:0000256" key="1">
    <source>
        <dbReference type="ARBA" id="ARBA00004906"/>
    </source>
</evidence>